<protein>
    <recommendedName>
        <fullName evidence="3">Long-chain N-acyl amino acid synthase</fullName>
    </recommendedName>
</protein>
<accession>A0A0G3EWW9</accession>
<evidence type="ECO:0000313" key="2">
    <source>
        <dbReference type="Proteomes" id="UP000036700"/>
    </source>
</evidence>
<dbReference type="OrthoDB" id="8773859at2"/>
<evidence type="ECO:0008006" key="3">
    <source>
        <dbReference type="Google" id="ProtNLM"/>
    </source>
</evidence>
<sequence length="263" mass="30147">MRDQIISHANTLNNTNHHLAAMLAPANKTKVERLPFTVRIARSEQDIDKAVAIRHAAYARHVPDLAAGLKEPEAYDFEDGAMILLAESKLDGAPLGSMRIQTNRFRPLGLEQSVQLPERFKGCVLAEATRLGVSPDRVGRLVKTLLFKAFYMHCLDTGIDWMVITARSPLDRQYEALLFQDVFPQLGFIPMKHVGNIPHRVFCHEIDTAKERWAEVEHPLYDLYFRTHHPDIDVGHQNHLPEFLQDFETRHRTMRHAEFSLEA</sequence>
<gene>
    <name evidence="1" type="ORF">ABW99_11215</name>
</gene>
<name>A0A0G3EWW9_9BURK</name>
<dbReference type="InterPro" id="IPR016181">
    <property type="entry name" value="Acyl_CoA_acyltransferase"/>
</dbReference>
<dbReference type="EMBL" id="CP011568">
    <property type="protein sequence ID" value="AKJ70519.2"/>
    <property type="molecule type" value="Genomic_DNA"/>
</dbReference>
<organism evidence="1 2">
    <name type="scientific">Pandoraea thiooxydans</name>
    <dbReference type="NCBI Taxonomy" id="445709"/>
    <lineage>
        <taxon>Bacteria</taxon>
        <taxon>Pseudomonadati</taxon>
        <taxon>Pseudomonadota</taxon>
        <taxon>Betaproteobacteria</taxon>
        <taxon>Burkholderiales</taxon>
        <taxon>Burkholderiaceae</taxon>
        <taxon>Pandoraea</taxon>
    </lineage>
</organism>
<dbReference type="RefSeq" id="WP_052892682.1">
    <property type="nucleotide sequence ID" value="NZ_CP011568.3"/>
</dbReference>
<keyword evidence="2" id="KW-1185">Reference proteome</keyword>
<dbReference type="Gene3D" id="3.40.630.30">
    <property type="match status" value="1"/>
</dbReference>
<evidence type="ECO:0000313" key="1">
    <source>
        <dbReference type="EMBL" id="AKJ70519.2"/>
    </source>
</evidence>
<dbReference type="SUPFAM" id="SSF55729">
    <property type="entry name" value="Acyl-CoA N-acyltransferases (Nat)"/>
    <property type="match status" value="1"/>
</dbReference>
<dbReference type="Proteomes" id="UP000036700">
    <property type="component" value="Chromosome"/>
</dbReference>
<dbReference type="AlphaFoldDB" id="A0A0G3EWW9"/>
<reference evidence="2" key="1">
    <citation type="submission" date="2015-06" db="EMBL/GenBank/DDBJ databases">
        <authorList>
            <person name="Lim Y.L."/>
            <person name="Ee R."/>
            <person name="Yong D."/>
            <person name="How K.Y."/>
            <person name="Yin W.F."/>
            <person name="Chan K.G."/>
        </authorList>
    </citation>
    <scope>NUCLEOTIDE SEQUENCE [LARGE SCALE GENOMIC DNA]</scope>
    <source>
        <strain evidence="2">DSM 25325</strain>
    </source>
</reference>
<dbReference type="KEGG" id="ptx:ABW99_11215"/>
<proteinExistence type="predicted"/>